<dbReference type="RefSeq" id="WP_262683232.1">
    <property type="nucleotide sequence ID" value="NZ_JAOQIO010000015.1"/>
</dbReference>
<dbReference type="InterPro" id="IPR011006">
    <property type="entry name" value="CheY-like_superfamily"/>
</dbReference>
<dbReference type="Pfam" id="PF12833">
    <property type="entry name" value="HTH_18"/>
    <property type="match status" value="1"/>
</dbReference>
<dbReference type="Gene3D" id="3.40.50.2300">
    <property type="match status" value="1"/>
</dbReference>
<feature type="domain" description="Response regulatory" evidence="6">
    <location>
        <begin position="3"/>
        <end position="120"/>
    </location>
</feature>
<dbReference type="PROSITE" id="PS50110">
    <property type="entry name" value="RESPONSE_REGULATORY"/>
    <property type="match status" value="1"/>
</dbReference>
<dbReference type="InterPro" id="IPR001789">
    <property type="entry name" value="Sig_transdc_resp-reg_receiver"/>
</dbReference>
<keyword evidence="4" id="KW-0597">Phosphoprotein</keyword>
<feature type="domain" description="HTH araC/xylS-type" evidence="5">
    <location>
        <begin position="456"/>
        <end position="554"/>
    </location>
</feature>
<dbReference type="InterPro" id="IPR009057">
    <property type="entry name" value="Homeodomain-like_sf"/>
</dbReference>
<dbReference type="SUPFAM" id="SSF52172">
    <property type="entry name" value="CheY-like"/>
    <property type="match status" value="1"/>
</dbReference>
<evidence type="ECO:0000256" key="1">
    <source>
        <dbReference type="ARBA" id="ARBA00023015"/>
    </source>
</evidence>
<evidence type="ECO:0000259" key="6">
    <source>
        <dbReference type="PROSITE" id="PS50110"/>
    </source>
</evidence>
<dbReference type="PANTHER" id="PTHR43280">
    <property type="entry name" value="ARAC-FAMILY TRANSCRIPTIONAL REGULATOR"/>
    <property type="match status" value="1"/>
</dbReference>
<organism evidence="7 8">
    <name type="scientific">Paenibacillus baimaensis</name>
    <dbReference type="NCBI Taxonomy" id="2982185"/>
    <lineage>
        <taxon>Bacteria</taxon>
        <taxon>Bacillati</taxon>
        <taxon>Bacillota</taxon>
        <taxon>Bacilli</taxon>
        <taxon>Bacillales</taxon>
        <taxon>Paenibacillaceae</taxon>
        <taxon>Paenibacillus</taxon>
    </lineage>
</organism>
<dbReference type="Proteomes" id="UP001652445">
    <property type="component" value="Unassembled WGS sequence"/>
</dbReference>
<evidence type="ECO:0000256" key="4">
    <source>
        <dbReference type="PROSITE-ProRule" id="PRU00169"/>
    </source>
</evidence>
<reference evidence="7 8" key="1">
    <citation type="submission" date="2022-09" db="EMBL/GenBank/DDBJ databases">
        <authorList>
            <person name="Han X.L."/>
            <person name="Wang Q."/>
            <person name="Lu T."/>
        </authorList>
    </citation>
    <scope>NUCLEOTIDE SEQUENCE [LARGE SCALE GENOMIC DNA]</scope>
    <source>
        <strain evidence="7 8">WQ 127069</strain>
    </source>
</reference>
<gene>
    <name evidence="7" type="ORF">OB236_06535</name>
</gene>
<dbReference type="PRINTS" id="PR00032">
    <property type="entry name" value="HTHARAC"/>
</dbReference>
<evidence type="ECO:0000256" key="3">
    <source>
        <dbReference type="ARBA" id="ARBA00023163"/>
    </source>
</evidence>
<keyword evidence="8" id="KW-1185">Reference proteome</keyword>
<protein>
    <submittedName>
        <fullName evidence="7">Response regulator</fullName>
    </submittedName>
</protein>
<keyword evidence="1" id="KW-0805">Transcription regulation</keyword>
<evidence type="ECO:0000256" key="2">
    <source>
        <dbReference type="ARBA" id="ARBA00023125"/>
    </source>
</evidence>
<dbReference type="Pfam" id="PF00072">
    <property type="entry name" value="Response_reg"/>
    <property type="match status" value="1"/>
</dbReference>
<dbReference type="SUPFAM" id="SSF46689">
    <property type="entry name" value="Homeodomain-like"/>
    <property type="match status" value="2"/>
</dbReference>
<dbReference type="PANTHER" id="PTHR43280:SF2">
    <property type="entry name" value="HTH-TYPE TRANSCRIPTIONAL REGULATOR EXSA"/>
    <property type="match status" value="1"/>
</dbReference>
<dbReference type="CDD" id="cd17536">
    <property type="entry name" value="REC_YesN-like"/>
    <property type="match status" value="1"/>
</dbReference>
<dbReference type="EMBL" id="JAOQIO010000015">
    <property type="protein sequence ID" value="MCU6791786.1"/>
    <property type="molecule type" value="Genomic_DNA"/>
</dbReference>
<keyword evidence="3" id="KW-0804">Transcription</keyword>
<dbReference type="InterPro" id="IPR020449">
    <property type="entry name" value="Tscrpt_reg_AraC-type_HTH"/>
</dbReference>
<proteinExistence type="predicted"/>
<dbReference type="SMART" id="SM00342">
    <property type="entry name" value="HTH_ARAC"/>
    <property type="match status" value="1"/>
</dbReference>
<dbReference type="InterPro" id="IPR018060">
    <property type="entry name" value="HTH_AraC"/>
</dbReference>
<feature type="modified residue" description="4-aspartylphosphate" evidence="4">
    <location>
        <position position="55"/>
    </location>
</feature>
<comment type="caution">
    <text evidence="7">The sequence shown here is derived from an EMBL/GenBank/DDBJ whole genome shotgun (WGS) entry which is preliminary data.</text>
</comment>
<sequence length="560" mass="64594">MLNLIIVDDEPIIVDGLYELFQDIHDVELTIYKAYSGVEALEIIRRTKMDIAITDIEMPELSGLELQKRIVSLWPTCRIIFLTGYSDFSYVQNAVRNGAADFILKMEGDEKIVAAFYKAAHSISLELDAEKLLEKAKRQMQKALPALQKEYLLHLIESDVSEKDHVRSQRFAEFAISLMPDQPVLMVLGRVDNWFVDMSGTDKALLLYAVQNISEEYLSRCRLAFVAYSVNKFALFIQPDETGDWQDYEAGQVNEDQLLMFVSGMLDNIQSSCKGYLKVSVSLAVSQQPVEWAAAGRQWLELERLLGRGLGLGKEVILTEGREPLPEERVSHVTGTEQNLYRMLKQVDRVEAALENGQQERFFQWFDDVTQVVAFEATFNPFQNEAYYTIAQLLLKLINRIGFNTGQWTAEHLDRLMNIRFHSSWQEAVANLRETADLLFEKKQQERLDRTDELVLKINRFIHEHLDEELSLNRLSEKAYMNPSYLSRLYKQITGVGLSEFILEARMEKAKGLLKLSRHKIQDICKMTGFETPAYFTRLFKKHTGLTPQEFRELHMESAL</sequence>
<name>A0ABT2UCQ5_9BACL</name>
<keyword evidence="2" id="KW-0238">DNA-binding</keyword>
<evidence type="ECO:0000313" key="8">
    <source>
        <dbReference type="Proteomes" id="UP001652445"/>
    </source>
</evidence>
<dbReference type="Gene3D" id="1.10.10.60">
    <property type="entry name" value="Homeodomain-like"/>
    <property type="match status" value="2"/>
</dbReference>
<evidence type="ECO:0000313" key="7">
    <source>
        <dbReference type="EMBL" id="MCU6791786.1"/>
    </source>
</evidence>
<evidence type="ECO:0000259" key="5">
    <source>
        <dbReference type="PROSITE" id="PS01124"/>
    </source>
</evidence>
<accession>A0ABT2UCQ5</accession>
<dbReference type="SMART" id="SM00448">
    <property type="entry name" value="REC"/>
    <property type="match status" value="1"/>
</dbReference>
<dbReference type="PROSITE" id="PS01124">
    <property type="entry name" value="HTH_ARAC_FAMILY_2"/>
    <property type="match status" value="1"/>
</dbReference>